<name>A0ABP7J4D8_9ACTN</name>
<gene>
    <name evidence="1" type="ORF">GCM10022242_39310</name>
</gene>
<dbReference type="EMBL" id="BAABAH010000020">
    <property type="protein sequence ID" value="GAA3834383.1"/>
    <property type="molecule type" value="Genomic_DNA"/>
</dbReference>
<dbReference type="InterPro" id="IPR058532">
    <property type="entry name" value="YjbR/MT2646/Rv2570-like"/>
</dbReference>
<evidence type="ECO:0000313" key="1">
    <source>
        <dbReference type="EMBL" id="GAA3834383.1"/>
    </source>
</evidence>
<dbReference type="RefSeq" id="WP_344778725.1">
    <property type="nucleotide sequence ID" value="NZ_BAABAH010000020.1"/>
</dbReference>
<organism evidence="1 2">
    <name type="scientific">Nocardioides panacisoli</name>
    <dbReference type="NCBI Taxonomy" id="627624"/>
    <lineage>
        <taxon>Bacteria</taxon>
        <taxon>Bacillati</taxon>
        <taxon>Actinomycetota</taxon>
        <taxon>Actinomycetes</taxon>
        <taxon>Propionibacteriales</taxon>
        <taxon>Nocardioidaceae</taxon>
        <taxon>Nocardioides</taxon>
    </lineage>
</organism>
<dbReference type="Pfam" id="PF04237">
    <property type="entry name" value="YjbR"/>
    <property type="match status" value="1"/>
</dbReference>
<dbReference type="Proteomes" id="UP001501821">
    <property type="component" value="Unassembled WGS sequence"/>
</dbReference>
<comment type="caution">
    <text evidence="1">The sequence shown here is derived from an EMBL/GenBank/DDBJ whole genome shotgun (WGS) entry which is preliminary data.</text>
</comment>
<evidence type="ECO:0000313" key="2">
    <source>
        <dbReference type="Proteomes" id="UP001501821"/>
    </source>
</evidence>
<keyword evidence="2" id="KW-1185">Reference proteome</keyword>
<protein>
    <recommendedName>
        <fullName evidence="3">MmcQ/YjbR family DNA-binding protein</fullName>
    </recommendedName>
</protein>
<accession>A0ABP7J4D8</accession>
<sequence length="128" mass="13797">MDLDNAAALARSLPGVEEGERRGTLTWSVGGKTFAWERGYSKADIRRFGDDPYPQPPLVAVRTAGLAEKEALLASSSPAVFTIEHFNGYAAVLVELAAVSDDELREVLVDGWSLYAPPDALAEYDARG</sequence>
<proteinExistence type="predicted"/>
<evidence type="ECO:0008006" key="3">
    <source>
        <dbReference type="Google" id="ProtNLM"/>
    </source>
</evidence>
<reference evidence="2" key="1">
    <citation type="journal article" date="2019" name="Int. J. Syst. Evol. Microbiol.">
        <title>The Global Catalogue of Microorganisms (GCM) 10K type strain sequencing project: providing services to taxonomists for standard genome sequencing and annotation.</title>
        <authorList>
            <consortium name="The Broad Institute Genomics Platform"/>
            <consortium name="The Broad Institute Genome Sequencing Center for Infectious Disease"/>
            <person name="Wu L."/>
            <person name="Ma J."/>
        </authorList>
    </citation>
    <scope>NUCLEOTIDE SEQUENCE [LARGE SCALE GENOMIC DNA]</scope>
    <source>
        <strain evidence="2">JCM 16953</strain>
    </source>
</reference>